<keyword evidence="9" id="KW-1185">Reference proteome</keyword>
<dbReference type="AlphaFoldDB" id="A0A1T4VCI8"/>
<dbReference type="EMBL" id="FUXZ01000004">
    <property type="protein sequence ID" value="SKA62606.1"/>
    <property type="molecule type" value="Genomic_DNA"/>
</dbReference>
<keyword evidence="3 6" id="KW-0812">Transmembrane</keyword>
<accession>A0A1T4VCI8</accession>
<dbReference type="RefSeq" id="WP_242942976.1">
    <property type="nucleotide sequence ID" value="NZ_FUXZ01000004.1"/>
</dbReference>
<evidence type="ECO:0000259" key="7">
    <source>
        <dbReference type="Pfam" id="PF04138"/>
    </source>
</evidence>
<sequence>MIENCKKIFEKNREIIMYLIMGVATTVVNWVTYAVFIRVLSDCSHKVFYSNTLAWIFGVVFAYITNKIWVFESHNWELSFIFKEAGLFLSARIITGLLEIVGVPFLVDTLGFKMPLFGTEGMMAKVLVSVIVTILNYVFSKLIVFKGKKEVAEQEN</sequence>
<evidence type="ECO:0000256" key="1">
    <source>
        <dbReference type="ARBA" id="ARBA00004141"/>
    </source>
</evidence>
<feature type="transmembrane region" description="Helical" evidence="6">
    <location>
        <begin position="48"/>
        <end position="65"/>
    </location>
</feature>
<feature type="domain" description="GtrA/DPMS transmembrane" evidence="7">
    <location>
        <begin position="18"/>
        <end position="145"/>
    </location>
</feature>
<evidence type="ECO:0000256" key="5">
    <source>
        <dbReference type="ARBA" id="ARBA00023136"/>
    </source>
</evidence>
<evidence type="ECO:0000313" key="8">
    <source>
        <dbReference type="EMBL" id="SKA62606.1"/>
    </source>
</evidence>
<comment type="subcellular location">
    <subcellularLocation>
        <location evidence="1">Membrane</location>
        <topology evidence="1">Multi-pass membrane protein</topology>
    </subcellularLocation>
</comment>
<evidence type="ECO:0000256" key="3">
    <source>
        <dbReference type="ARBA" id="ARBA00022692"/>
    </source>
</evidence>
<dbReference type="Proteomes" id="UP000190814">
    <property type="component" value="Unassembled WGS sequence"/>
</dbReference>
<feature type="transmembrane region" description="Helical" evidence="6">
    <location>
        <begin position="15"/>
        <end position="36"/>
    </location>
</feature>
<feature type="transmembrane region" description="Helical" evidence="6">
    <location>
        <begin position="86"/>
        <end position="107"/>
    </location>
</feature>
<evidence type="ECO:0000256" key="2">
    <source>
        <dbReference type="ARBA" id="ARBA00009399"/>
    </source>
</evidence>
<dbReference type="InterPro" id="IPR007267">
    <property type="entry name" value="GtrA_DPMS_TM"/>
</dbReference>
<dbReference type="Pfam" id="PF04138">
    <property type="entry name" value="GtrA_DPMS_TM"/>
    <property type="match status" value="1"/>
</dbReference>
<keyword evidence="5 6" id="KW-0472">Membrane</keyword>
<dbReference type="PANTHER" id="PTHR38459">
    <property type="entry name" value="PROPHAGE BACTOPRENOL-LINKED GLUCOSE TRANSLOCASE HOMOLOG"/>
    <property type="match status" value="1"/>
</dbReference>
<evidence type="ECO:0000256" key="6">
    <source>
        <dbReference type="SAM" id="Phobius"/>
    </source>
</evidence>
<name>A0A1T4VCI8_9FIRM</name>
<protein>
    <submittedName>
        <fullName evidence="8">Putative flippase GtrA (Transmembrane translocase of bactoprenol-linked glucose)</fullName>
    </submittedName>
</protein>
<evidence type="ECO:0000313" key="9">
    <source>
        <dbReference type="Proteomes" id="UP000190814"/>
    </source>
</evidence>
<gene>
    <name evidence="8" type="ORF">SAMN02745111_00656</name>
</gene>
<organism evidence="8 9">
    <name type="scientific">Eubacterium uniforme</name>
    <dbReference type="NCBI Taxonomy" id="39495"/>
    <lineage>
        <taxon>Bacteria</taxon>
        <taxon>Bacillati</taxon>
        <taxon>Bacillota</taxon>
        <taxon>Clostridia</taxon>
        <taxon>Eubacteriales</taxon>
        <taxon>Eubacteriaceae</taxon>
        <taxon>Eubacterium</taxon>
    </lineage>
</organism>
<dbReference type="GO" id="GO:0005886">
    <property type="term" value="C:plasma membrane"/>
    <property type="evidence" value="ECO:0007669"/>
    <property type="project" value="TreeGrafter"/>
</dbReference>
<dbReference type="STRING" id="39495.SAMN02745111_00656"/>
<keyword evidence="4 6" id="KW-1133">Transmembrane helix</keyword>
<reference evidence="8 9" key="1">
    <citation type="submission" date="2017-02" db="EMBL/GenBank/DDBJ databases">
        <authorList>
            <person name="Peterson S.W."/>
        </authorList>
    </citation>
    <scope>NUCLEOTIDE SEQUENCE [LARGE SCALE GENOMIC DNA]</scope>
    <source>
        <strain evidence="8 9">ATCC 35992</strain>
    </source>
</reference>
<feature type="transmembrane region" description="Helical" evidence="6">
    <location>
        <begin position="122"/>
        <end position="139"/>
    </location>
</feature>
<dbReference type="PANTHER" id="PTHR38459:SF5">
    <property type="entry name" value="CELL WALL TEICHOIC ACID GLYCOSYLATION PROTEIN GTCA"/>
    <property type="match status" value="1"/>
</dbReference>
<proteinExistence type="inferred from homology"/>
<comment type="similarity">
    <text evidence="2">Belongs to the GtrA family.</text>
</comment>
<dbReference type="InterPro" id="IPR051401">
    <property type="entry name" value="GtrA_CellWall_Glycosyl"/>
</dbReference>
<evidence type="ECO:0000256" key="4">
    <source>
        <dbReference type="ARBA" id="ARBA00022989"/>
    </source>
</evidence>
<dbReference type="GO" id="GO:0000271">
    <property type="term" value="P:polysaccharide biosynthetic process"/>
    <property type="evidence" value="ECO:0007669"/>
    <property type="project" value="InterPro"/>
</dbReference>